<organism evidence="2 3">
    <name type="scientific">Streptomyces hainanensis</name>
    <dbReference type="NCBI Taxonomy" id="402648"/>
    <lineage>
        <taxon>Bacteria</taxon>
        <taxon>Bacillati</taxon>
        <taxon>Actinomycetota</taxon>
        <taxon>Actinomycetes</taxon>
        <taxon>Kitasatosporales</taxon>
        <taxon>Streptomycetaceae</taxon>
        <taxon>Streptomyces</taxon>
    </lineage>
</organism>
<dbReference type="EMBL" id="SMKI01000067">
    <property type="protein sequence ID" value="TDC76847.1"/>
    <property type="molecule type" value="Genomic_DNA"/>
</dbReference>
<dbReference type="AlphaFoldDB" id="A0A4R4TH11"/>
<name>A0A4R4TH11_9ACTN</name>
<accession>A0A4R4TH11</accession>
<gene>
    <name evidence="2" type="ORF">E1283_08795</name>
</gene>
<dbReference type="RefSeq" id="WP_132817359.1">
    <property type="nucleotide sequence ID" value="NZ_SMKI01000067.1"/>
</dbReference>
<comment type="caution">
    <text evidence="2">The sequence shown here is derived from an EMBL/GenBank/DDBJ whole genome shotgun (WGS) entry which is preliminary data.</text>
</comment>
<dbReference type="Proteomes" id="UP000295345">
    <property type="component" value="Unassembled WGS sequence"/>
</dbReference>
<feature type="signal peptide" evidence="1">
    <location>
        <begin position="1"/>
        <end position="37"/>
    </location>
</feature>
<evidence type="ECO:0000256" key="1">
    <source>
        <dbReference type="SAM" id="SignalP"/>
    </source>
</evidence>
<evidence type="ECO:0000313" key="2">
    <source>
        <dbReference type="EMBL" id="TDC76847.1"/>
    </source>
</evidence>
<feature type="chain" id="PRO_5020631515" description="ATP-binding protein" evidence="1">
    <location>
        <begin position="38"/>
        <end position="123"/>
    </location>
</feature>
<evidence type="ECO:0008006" key="4">
    <source>
        <dbReference type="Google" id="ProtNLM"/>
    </source>
</evidence>
<keyword evidence="3" id="KW-1185">Reference proteome</keyword>
<reference evidence="2 3" key="1">
    <citation type="submission" date="2019-03" db="EMBL/GenBank/DDBJ databases">
        <title>Draft genome sequences of novel Actinobacteria.</title>
        <authorList>
            <person name="Sahin N."/>
            <person name="Ay H."/>
            <person name="Saygin H."/>
        </authorList>
    </citation>
    <scope>NUCLEOTIDE SEQUENCE [LARGE SCALE GENOMIC DNA]</scope>
    <source>
        <strain evidence="2 3">DSM 41900</strain>
    </source>
</reference>
<sequence>MTELPRAPRVSRVLRLAAGLTVSATGAVLATGSAASAEVVPEDPLLTVTKVAGTTAGALASAVNPILDIQLDPLANTGSDPLANALGTQIADFQPISTADLTGPIAGGASTRELLGGLPLGLG</sequence>
<dbReference type="OrthoDB" id="3872455at2"/>
<evidence type="ECO:0000313" key="3">
    <source>
        <dbReference type="Proteomes" id="UP000295345"/>
    </source>
</evidence>
<proteinExistence type="predicted"/>
<protein>
    <recommendedName>
        <fullName evidence="4">ATP-binding protein</fullName>
    </recommendedName>
</protein>
<keyword evidence="1" id="KW-0732">Signal</keyword>